<feature type="compositionally biased region" description="Low complexity" evidence="5">
    <location>
        <begin position="88"/>
        <end position="98"/>
    </location>
</feature>
<evidence type="ECO:0000256" key="3">
    <source>
        <dbReference type="ARBA" id="ARBA00022786"/>
    </source>
</evidence>
<evidence type="ECO:0000256" key="5">
    <source>
        <dbReference type="SAM" id="MobiDB-lite"/>
    </source>
</evidence>
<feature type="region of interest" description="Disordered" evidence="5">
    <location>
        <begin position="27"/>
        <end position="107"/>
    </location>
</feature>
<sequence length="475" mass="53445">MRDHTTGECYFETGKHLAIQTYRVVRKKEPDQTAPERSHADSSRTTGRQPRRLTRESSRTLSGRLAHLRAEDDDAEPIRLDEANSTMGDPIGIDIGGPLRPSDSWSTTEVRTMPHTHVWTIRGFSQCDCRYLETSVKIKNGNNVSPAAGSQESHLTFRIRLHPQGNKESNRDFSFFQVFCNNANAKYRAKFSVFNRRNEEIPTTVYTGTQQLHGYFEYIRRDLLIGHVQPQDELQLVLNLTITFDTITKNSQNSRSPIPEPLPNDIGKDFEAMFKEDDRLSDFTILCGDREIKVHKFVLAARSPVFSAMLEPHTEESKTSKVTIDDIDYDVLHEMLFFMYSGRSNNLSSMPLELLSAADRFQLNGLKDLANHVLRNGLAIDSVCRYLVFADMHSASELKADAIRFISANIKTVIETDGWKAMVGDHPELVTEVVSGISSDSTLARGESSSITVASEPMVKRMRINDSSYGSGSLG</sequence>
<dbReference type="OrthoDB" id="10249567at2759"/>
<dbReference type="SUPFAM" id="SSF54695">
    <property type="entry name" value="POZ domain"/>
    <property type="match status" value="1"/>
</dbReference>
<evidence type="ECO:0000313" key="7">
    <source>
        <dbReference type="EMBL" id="TKR60966.1"/>
    </source>
</evidence>
<evidence type="ECO:0000256" key="1">
    <source>
        <dbReference type="ARBA" id="ARBA00004123"/>
    </source>
</evidence>
<feature type="compositionally biased region" description="Basic and acidic residues" evidence="5">
    <location>
        <begin position="27"/>
        <end position="42"/>
    </location>
</feature>
<keyword evidence="4" id="KW-0539">Nucleus</keyword>
<dbReference type="STRING" id="34508.A0A4U5LXK0"/>
<keyword evidence="8" id="KW-1185">Reference proteome</keyword>
<keyword evidence="3" id="KW-0833">Ubl conjugation pathway</keyword>
<evidence type="ECO:0000313" key="8">
    <source>
        <dbReference type="Proteomes" id="UP000298663"/>
    </source>
</evidence>
<dbReference type="InterPro" id="IPR011333">
    <property type="entry name" value="SKP1/BTB/POZ_sf"/>
</dbReference>
<accession>A0A4U5LXK0</accession>
<dbReference type="AlphaFoldDB" id="A0A4U5LXK0"/>
<dbReference type="EMBL" id="AZBU02000011">
    <property type="protein sequence ID" value="TKR60966.1"/>
    <property type="molecule type" value="Genomic_DNA"/>
</dbReference>
<evidence type="ECO:0000256" key="4">
    <source>
        <dbReference type="ARBA" id="ARBA00023242"/>
    </source>
</evidence>
<dbReference type="Pfam" id="PF00651">
    <property type="entry name" value="BTB"/>
    <property type="match status" value="1"/>
</dbReference>
<dbReference type="PANTHER" id="PTHR24413">
    <property type="entry name" value="SPECKLE-TYPE POZ PROTEIN"/>
    <property type="match status" value="1"/>
</dbReference>
<dbReference type="FunFam" id="3.30.710.10:FF:000159">
    <property type="entry name" value="Speckle-type POZ protein B"/>
    <property type="match status" value="1"/>
</dbReference>
<feature type="domain" description="BTB" evidence="6">
    <location>
        <begin position="281"/>
        <end position="343"/>
    </location>
</feature>
<dbReference type="Gene3D" id="6.20.250.50">
    <property type="match status" value="1"/>
</dbReference>
<comment type="subcellular location">
    <subcellularLocation>
        <location evidence="1">Nucleus</location>
    </subcellularLocation>
</comment>
<dbReference type="Pfam" id="PF24570">
    <property type="entry name" value="BACK_BPM_SPOP"/>
    <property type="match status" value="1"/>
</dbReference>
<gene>
    <name evidence="7" type="ORF">L596_028143</name>
</gene>
<dbReference type="FunFam" id="2.60.210.10:FF:000025">
    <property type="entry name" value="BTB and MATH domain containing"/>
    <property type="match status" value="1"/>
</dbReference>
<dbReference type="InterPro" id="IPR008974">
    <property type="entry name" value="TRAF-like"/>
</dbReference>
<dbReference type="Gene3D" id="2.60.210.10">
    <property type="entry name" value="Apoptosis, Tumor Necrosis Factor Receptor Associated Protein 2, Chain A"/>
    <property type="match status" value="1"/>
</dbReference>
<organism evidence="7 8">
    <name type="scientific">Steinernema carpocapsae</name>
    <name type="common">Entomopathogenic nematode</name>
    <dbReference type="NCBI Taxonomy" id="34508"/>
    <lineage>
        <taxon>Eukaryota</taxon>
        <taxon>Metazoa</taxon>
        <taxon>Ecdysozoa</taxon>
        <taxon>Nematoda</taxon>
        <taxon>Chromadorea</taxon>
        <taxon>Rhabditida</taxon>
        <taxon>Tylenchina</taxon>
        <taxon>Panagrolaimomorpha</taxon>
        <taxon>Strongyloidoidea</taxon>
        <taxon>Steinernematidae</taxon>
        <taxon>Steinernema</taxon>
    </lineage>
</organism>
<dbReference type="InterPro" id="IPR056423">
    <property type="entry name" value="BACK_BPM_SPOP"/>
</dbReference>
<dbReference type="Gene3D" id="6.10.250.3030">
    <property type="match status" value="1"/>
</dbReference>
<comment type="caution">
    <text evidence="7">The sequence shown here is derived from an EMBL/GenBank/DDBJ whole genome shotgun (WGS) entry which is preliminary data.</text>
</comment>
<dbReference type="GO" id="GO:0005634">
    <property type="term" value="C:nucleus"/>
    <property type="evidence" value="ECO:0007669"/>
    <property type="project" value="UniProtKB-SubCell"/>
</dbReference>
<evidence type="ECO:0000256" key="2">
    <source>
        <dbReference type="ARBA" id="ARBA00010846"/>
    </source>
</evidence>
<protein>
    <recommendedName>
        <fullName evidence="6">BTB domain-containing protein</fullName>
    </recommendedName>
</protein>
<dbReference type="InterPro" id="IPR000210">
    <property type="entry name" value="BTB/POZ_dom"/>
</dbReference>
<evidence type="ECO:0000259" key="6">
    <source>
        <dbReference type="PROSITE" id="PS50097"/>
    </source>
</evidence>
<name>A0A4U5LXK0_STECR</name>
<proteinExistence type="inferred from homology"/>
<dbReference type="Gene3D" id="3.30.710.10">
    <property type="entry name" value="Potassium Channel Kv1.1, Chain A"/>
    <property type="match status" value="1"/>
</dbReference>
<reference evidence="7 8" key="1">
    <citation type="journal article" date="2015" name="Genome Biol.">
        <title>Comparative genomics of Steinernema reveals deeply conserved gene regulatory networks.</title>
        <authorList>
            <person name="Dillman A.R."/>
            <person name="Macchietto M."/>
            <person name="Porter C.F."/>
            <person name="Rogers A."/>
            <person name="Williams B."/>
            <person name="Antoshechkin I."/>
            <person name="Lee M.M."/>
            <person name="Goodwin Z."/>
            <person name="Lu X."/>
            <person name="Lewis E.E."/>
            <person name="Goodrich-Blair H."/>
            <person name="Stock S.P."/>
            <person name="Adams B.J."/>
            <person name="Sternberg P.W."/>
            <person name="Mortazavi A."/>
        </authorList>
    </citation>
    <scope>NUCLEOTIDE SEQUENCE [LARGE SCALE GENOMIC DNA]</scope>
    <source>
        <strain evidence="7 8">ALL</strain>
    </source>
</reference>
<dbReference type="PROSITE" id="PS50097">
    <property type="entry name" value="BTB"/>
    <property type="match status" value="1"/>
</dbReference>
<dbReference type="SUPFAM" id="SSF49599">
    <property type="entry name" value="TRAF domain-like"/>
    <property type="match status" value="1"/>
</dbReference>
<dbReference type="Proteomes" id="UP000298663">
    <property type="component" value="Unassembled WGS sequence"/>
</dbReference>
<dbReference type="SMART" id="SM00225">
    <property type="entry name" value="BTB"/>
    <property type="match status" value="1"/>
</dbReference>
<comment type="similarity">
    <text evidence="2">Belongs to the Tdpoz family.</text>
</comment>
<reference evidence="7 8" key="2">
    <citation type="journal article" date="2019" name="G3 (Bethesda)">
        <title>Hybrid Assembly of the Genome of the Entomopathogenic Nematode Steinernema carpocapsae Identifies the X-Chromosome.</title>
        <authorList>
            <person name="Serra L."/>
            <person name="Macchietto M."/>
            <person name="Macias-Munoz A."/>
            <person name="McGill C.J."/>
            <person name="Rodriguez I.M."/>
            <person name="Rodriguez B."/>
            <person name="Murad R."/>
            <person name="Mortazavi A."/>
        </authorList>
    </citation>
    <scope>NUCLEOTIDE SEQUENCE [LARGE SCALE GENOMIC DNA]</scope>
    <source>
        <strain evidence="7 8">ALL</strain>
    </source>
</reference>